<sequence length="1152" mass="122356">MKMGLEDGLRGFRRMAYALSHVGLLLVLFALLPFQAMAATYAFQSTNYAWESANTNIVWDQTQTGFPRDDDKQVINIGFTFRFAGVNYTQVRVHANGALQFGADTQFHRQFNNTDLPITTTPPACSGCSAGTQADRLMLLYWDDINPRLGGTVRYQTKGTAPNRRLVVSWESVPHFNFGGAYSFQAILYESGEFVFQYGTGNASGVSATIGVEIDNSDFTLYSLNSEYSYSGTAIRWFIPSGEPARLAEYRFEEGVLNGTVNEVIDWSGNAFHGQAVGSASSEADGYICRGVRIAANTNGTSNAVNTNLDIDAAIGNSGSITFWYRGNNAWSVRDHQLLDATTQNNRWFFLTKRANRTLRFVMSDSAGGLATVDTLPQTVNANAWKHIAVTWRFAPGTNQTVLRIYVDGVLARVAQTTTNGILPSNLGTLFVGDNRSSVIGQNGTLNSADGTFDSVRVYNFEISNAAVLADVVATHPCVVIDHIRINHDGAGLTCNPETLTLQACVDSLCTSLYTGGVSATLRLDEQAVGFASFSGGTGTVQFNKRTAGTFLLDVVEVKPVASNISRCQLGGASNSCSITFADSGFLLDVPNLLAARQADATIRAVRKDNASQACVPGFASGKRNVQFSSTYTDPDSGTEPVVVNGVSLVGGTAALDLNFDANASAPLTVRYDDAGLVTLSARYIGNDDSDDDGLLMTGVDQFVSKPYGLLLETDAAGSCAANISCPVFPGGVRAGDPFSMRIKAVAWQSDTEPLTAADLSNNLVTPNYRQNNIALNSQVQAPAGGSNGVLGISSYAHLVGNETTVENQSISEVGVFRLTATPPANGYFGETVSGGSSGLVGRFIPAYLGAAGSASLTPSCGSTFSYQGQPMGFTSGNEPTLMVTGYNRSGNVTSNYDRGDFWRLAVPNAGAFISTTWVVGLDARLASQGTANLTQEGAGDGDGKQSFRWSNQQLLYKSAELPSSDDYPFTASVQQRFVAAALTDSDGVCIGAGGGCQDFSYDFTNSPGSEVRLGRLRLGNAHGSELQGLSLPVVLESWQANANGSFQPEGLDTCTTAVSLGAAQLDQFSGNLAAGETTASLAWPLNPTQRQVLMSAPGSGNDGSVQVSYPSAPSWLQYPWDGTTRSAARGLASFGIYKGSAPVIYRRELYR</sequence>
<dbReference type="EMBL" id="FMTL01000003">
    <property type="protein sequence ID" value="SCW78072.1"/>
    <property type="molecule type" value="Genomic_DNA"/>
</dbReference>
<feature type="domain" description="DUF6701" evidence="1">
    <location>
        <begin position="567"/>
        <end position="1149"/>
    </location>
</feature>
<proteinExistence type="predicted"/>
<gene>
    <name evidence="2" type="ORF">SAMN05216370_3476</name>
</gene>
<dbReference type="Proteomes" id="UP000242418">
    <property type="component" value="Unassembled WGS sequence"/>
</dbReference>
<dbReference type="RefSeq" id="WP_090254811.1">
    <property type="nucleotide sequence ID" value="NZ_FMTL01000003.1"/>
</dbReference>
<organism evidence="2 3">
    <name type="scientific">Pseudomonas peli</name>
    <dbReference type="NCBI Taxonomy" id="592361"/>
    <lineage>
        <taxon>Bacteria</taxon>
        <taxon>Pseudomonadati</taxon>
        <taxon>Pseudomonadota</taxon>
        <taxon>Gammaproteobacteria</taxon>
        <taxon>Pseudomonadales</taxon>
        <taxon>Pseudomonadaceae</taxon>
        <taxon>Pseudomonas</taxon>
    </lineage>
</organism>
<protein>
    <submittedName>
        <fullName evidence="2">MSHA biogenesis protein MshQ</fullName>
    </submittedName>
</protein>
<dbReference type="Pfam" id="PF13385">
    <property type="entry name" value="Laminin_G_3"/>
    <property type="match status" value="1"/>
</dbReference>
<dbReference type="InterPro" id="IPR046524">
    <property type="entry name" value="DUF6701"/>
</dbReference>
<dbReference type="InterPro" id="IPR013320">
    <property type="entry name" value="ConA-like_dom_sf"/>
</dbReference>
<keyword evidence="3" id="KW-1185">Reference proteome</keyword>
<evidence type="ECO:0000313" key="2">
    <source>
        <dbReference type="EMBL" id="SCW78072.1"/>
    </source>
</evidence>
<comment type="caution">
    <text evidence="2">The sequence shown here is derived from an EMBL/GenBank/DDBJ whole genome shotgun (WGS) entry which is preliminary data.</text>
</comment>
<dbReference type="AlphaFoldDB" id="A0AB37ZB67"/>
<name>A0AB37ZB67_9PSED</name>
<evidence type="ECO:0000313" key="3">
    <source>
        <dbReference type="Proteomes" id="UP000242418"/>
    </source>
</evidence>
<evidence type="ECO:0000259" key="1">
    <source>
        <dbReference type="Pfam" id="PF20419"/>
    </source>
</evidence>
<accession>A0AB37ZB67</accession>
<dbReference type="Pfam" id="PF20419">
    <property type="entry name" value="DUF6701"/>
    <property type="match status" value="1"/>
</dbReference>
<dbReference type="Gene3D" id="2.60.120.200">
    <property type="match status" value="1"/>
</dbReference>
<dbReference type="SUPFAM" id="SSF49899">
    <property type="entry name" value="Concanavalin A-like lectins/glucanases"/>
    <property type="match status" value="1"/>
</dbReference>
<reference evidence="2 3" key="1">
    <citation type="submission" date="2016-10" db="EMBL/GenBank/DDBJ databases">
        <authorList>
            <person name="Varghese N."/>
            <person name="Submissions S."/>
        </authorList>
    </citation>
    <scope>NUCLEOTIDE SEQUENCE [LARGE SCALE GENOMIC DNA]</scope>
    <source>
        <strain evidence="2 3">DSM 17833</strain>
    </source>
</reference>